<evidence type="ECO:0000313" key="2">
    <source>
        <dbReference type="Proteomes" id="UP000234560"/>
    </source>
</evidence>
<dbReference type="InterPro" id="IPR021388">
    <property type="entry name" value="DUF3024"/>
</dbReference>
<dbReference type="Pfam" id="PF11225">
    <property type="entry name" value="DUF3024"/>
    <property type="match status" value="1"/>
</dbReference>
<accession>A0AAF0YVQ7</accession>
<reference evidence="1" key="2">
    <citation type="submission" date="2023-10" db="EMBL/GenBank/DDBJ databases">
        <authorList>
            <person name="Choi B."/>
        </authorList>
    </citation>
    <scope>NUCLEOTIDE SEQUENCE</scope>
    <source>
        <strain evidence="1">UMB0763</strain>
    </source>
</reference>
<dbReference type="EMBL" id="CP136958">
    <property type="protein sequence ID" value="WOT02093.1"/>
    <property type="molecule type" value="Genomic_DNA"/>
</dbReference>
<dbReference type="RefSeq" id="WP_257877911.1">
    <property type="nucleotide sequence ID" value="NZ_CAMIHY010000040.1"/>
</dbReference>
<dbReference type="KEGG" id="cpyr:CYJ47_12735"/>
<dbReference type="AlphaFoldDB" id="A0AAF0YVQ7"/>
<evidence type="ECO:0000313" key="1">
    <source>
        <dbReference type="EMBL" id="WOT02093.1"/>
    </source>
</evidence>
<gene>
    <name evidence="1" type="ORF">CYJ47_12735</name>
</gene>
<sequence length="78" mass="9482">MLRRTTPRLWKCGRRGVGRGEQTRFPVARLRYTQSTGLWSLYWRDRNLKFHQYDFEPTPRVQDLLDYISTSQDPIFFV</sequence>
<reference evidence="1" key="1">
    <citation type="submission" date="2017-12" db="EMBL/GenBank/DDBJ databases">
        <authorList>
            <person name="Thomas-White K."/>
            <person name="Wolfe A.J."/>
        </authorList>
    </citation>
    <scope>NUCLEOTIDE SEQUENCE</scope>
    <source>
        <strain evidence="1">UMB0763</strain>
    </source>
</reference>
<proteinExistence type="predicted"/>
<dbReference type="Proteomes" id="UP000234560">
    <property type="component" value="Chromosome"/>
</dbReference>
<name>A0AAF0YVQ7_9CORY</name>
<protein>
    <submittedName>
        <fullName evidence="1">DUF3024 domain-containing protein</fullName>
    </submittedName>
</protein>
<organism evidence="1 2">
    <name type="scientific">Corynebacterium pyruviciproducens</name>
    <dbReference type="NCBI Taxonomy" id="598660"/>
    <lineage>
        <taxon>Bacteria</taxon>
        <taxon>Bacillati</taxon>
        <taxon>Actinomycetota</taxon>
        <taxon>Actinomycetes</taxon>
        <taxon>Mycobacteriales</taxon>
        <taxon>Corynebacteriaceae</taxon>
        <taxon>Corynebacterium</taxon>
    </lineage>
</organism>